<keyword evidence="4" id="KW-1185">Reference proteome</keyword>
<name>A0A1Y2DB58_9FUNG</name>
<evidence type="ECO:0000313" key="4">
    <source>
        <dbReference type="Proteomes" id="UP000193920"/>
    </source>
</evidence>
<feature type="repeat" description="RCC1" evidence="2">
    <location>
        <begin position="599"/>
        <end position="660"/>
    </location>
</feature>
<dbReference type="PANTHER" id="PTHR22872">
    <property type="entry name" value="BTK-BINDING PROTEIN-RELATED"/>
    <property type="match status" value="1"/>
</dbReference>
<dbReference type="PROSITE" id="PS00626">
    <property type="entry name" value="RCC1_2"/>
    <property type="match status" value="1"/>
</dbReference>
<keyword evidence="1" id="KW-0677">Repeat</keyword>
<comment type="caution">
    <text evidence="3">The sequence shown here is derived from an EMBL/GenBank/DDBJ whole genome shotgun (WGS) entry which is preliminary data.</text>
</comment>
<dbReference type="AlphaFoldDB" id="A0A1Y2DB58"/>
<sequence length="660" mass="75892">MNQFILLEDENSLRKANLECNNSKKLKERRRRRIIKKEDETKIMKKRKNREKENIIDSSNHIRKYYKYTKNDMQKYNNLKRIKNKEVKDKIENEKTKDFKNLRNFKKNNILNEKNKNGFNNKNSQYSNKSSLVSSDTGLADSMEHFNLLSSDPIDFEDSYYSFDTIEKSESFMTTEDFNSCNTELNDIDKSLLVLDEEYINNNSNNNSHRTLSGVFATTKFEEISFKELFNRSLSNGTAPKLFNNNIEDKCLKKSYSTSNIFLNYTKTKNIFATENIEEKNQTNDTINNNSNDEFNDIRKSLFIVGGNENLNLSNNKLLPYLIHFTALQNFDDEKINLLSAGEDYFIIVKNSSESAIENEVFCFGSCFTGKILCGKDITLFLTEGGDLYYIGTISDNNGNSIVSDNPSRIKVFRKKLIQIGLTSGYIYGISYDNKLYTWNYNKTKKHEILFNIKLNKTLATEIKFDKKFSRLYTNNKYHGFIIDVDNNVYGGQLGLGHDDEVEGLHLIEYFKNIKIKQISCGNFHSLFLTDDGFIYSCGKNDHGQLGSNLTSTVWTPIQISTLKNCVTIAAGENHSLAIIVKENENSIDNIFKNISPFKTLYAWGNAECYELGTGTNKNQLVPKNIDLKVKLSPLQKSKICHKSIKYIAAGKGYTLILTE</sequence>
<dbReference type="InterPro" id="IPR009091">
    <property type="entry name" value="RCC1/BLIP-II"/>
</dbReference>
<dbReference type="PRINTS" id="PR00633">
    <property type="entry name" value="RCCNDNSATION"/>
</dbReference>
<dbReference type="SUPFAM" id="SSF50985">
    <property type="entry name" value="RCC1/BLIP-II"/>
    <property type="match status" value="2"/>
</dbReference>
<dbReference type="OrthoDB" id="5370059at2759"/>
<organism evidence="3 4">
    <name type="scientific">Neocallimastix californiae</name>
    <dbReference type="NCBI Taxonomy" id="1754190"/>
    <lineage>
        <taxon>Eukaryota</taxon>
        <taxon>Fungi</taxon>
        <taxon>Fungi incertae sedis</taxon>
        <taxon>Chytridiomycota</taxon>
        <taxon>Chytridiomycota incertae sedis</taxon>
        <taxon>Neocallimastigomycetes</taxon>
        <taxon>Neocallimastigales</taxon>
        <taxon>Neocallimastigaceae</taxon>
        <taxon>Neocallimastix</taxon>
    </lineage>
</organism>
<dbReference type="Proteomes" id="UP000193920">
    <property type="component" value="Unassembled WGS sequence"/>
</dbReference>
<dbReference type="InterPro" id="IPR000408">
    <property type="entry name" value="Reg_chr_condens"/>
</dbReference>
<dbReference type="EMBL" id="MCOG01000073">
    <property type="protein sequence ID" value="ORY56498.1"/>
    <property type="molecule type" value="Genomic_DNA"/>
</dbReference>
<protein>
    <submittedName>
        <fullName evidence="3">RCC1/BLIP-II protein</fullName>
    </submittedName>
</protein>
<proteinExistence type="predicted"/>
<dbReference type="PROSITE" id="PS50012">
    <property type="entry name" value="RCC1_3"/>
    <property type="match status" value="3"/>
</dbReference>
<dbReference type="Pfam" id="PF00415">
    <property type="entry name" value="RCC1"/>
    <property type="match status" value="2"/>
</dbReference>
<dbReference type="STRING" id="1754190.A0A1Y2DB58"/>
<feature type="repeat" description="RCC1" evidence="2">
    <location>
        <begin position="533"/>
        <end position="582"/>
    </location>
</feature>
<evidence type="ECO:0000256" key="1">
    <source>
        <dbReference type="ARBA" id="ARBA00022737"/>
    </source>
</evidence>
<evidence type="ECO:0000313" key="3">
    <source>
        <dbReference type="EMBL" id="ORY56498.1"/>
    </source>
</evidence>
<dbReference type="InterPro" id="IPR051625">
    <property type="entry name" value="Signaling_Regulatory_Domain"/>
</dbReference>
<evidence type="ECO:0000256" key="2">
    <source>
        <dbReference type="PROSITE-ProRule" id="PRU00235"/>
    </source>
</evidence>
<reference evidence="3 4" key="1">
    <citation type="submission" date="2016-08" db="EMBL/GenBank/DDBJ databases">
        <title>A Parts List for Fungal Cellulosomes Revealed by Comparative Genomics.</title>
        <authorList>
            <consortium name="DOE Joint Genome Institute"/>
            <person name="Haitjema C.H."/>
            <person name="Gilmore S.P."/>
            <person name="Henske J.K."/>
            <person name="Solomon K.V."/>
            <person name="De Groot R."/>
            <person name="Kuo A."/>
            <person name="Mondo S.J."/>
            <person name="Salamov A.A."/>
            <person name="Labutti K."/>
            <person name="Zhao Z."/>
            <person name="Chiniquy J."/>
            <person name="Barry K."/>
            <person name="Brewer H.M."/>
            <person name="Purvine S.O."/>
            <person name="Wright A.T."/>
            <person name="Boxma B."/>
            <person name="Van Alen T."/>
            <person name="Hackstein J.H."/>
            <person name="Baker S.E."/>
            <person name="Grigoriev I.V."/>
            <person name="O'Malley M.A."/>
        </authorList>
    </citation>
    <scope>NUCLEOTIDE SEQUENCE [LARGE SCALE GENOMIC DNA]</scope>
    <source>
        <strain evidence="3 4">G1</strain>
    </source>
</reference>
<dbReference type="Gene3D" id="2.130.10.30">
    <property type="entry name" value="Regulator of chromosome condensation 1/beta-lactamase-inhibitor protein II"/>
    <property type="match status" value="1"/>
</dbReference>
<gene>
    <name evidence="3" type="ORF">LY90DRAFT_701795</name>
</gene>
<accession>A0A1Y2DB58</accession>
<feature type="repeat" description="RCC1" evidence="2">
    <location>
        <begin position="480"/>
        <end position="532"/>
    </location>
</feature>